<evidence type="ECO:0000313" key="1">
    <source>
        <dbReference type="EMBL" id="AWS00752.1"/>
    </source>
</evidence>
<protein>
    <submittedName>
        <fullName evidence="1">Uncharacterized protein</fullName>
    </submittedName>
</protein>
<proteinExistence type="predicted"/>
<dbReference type="Proteomes" id="UP000247586">
    <property type="component" value="Chromosome"/>
</dbReference>
<keyword evidence="2" id="KW-1185">Reference proteome</keyword>
<dbReference type="STRING" id="1293036.GCA_001315825_02412"/>
<dbReference type="OrthoDB" id="373537at2157"/>
<gene>
    <name evidence="1" type="ORF">DFR87_13000</name>
</gene>
<organism evidence="1 2">
    <name type="scientific">Metallosphaera hakonensis JCM 8857 = DSM 7519</name>
    <dbReference type="NCBI Taxonomy" id="1293036"/>
    <lineage>
        <taxon>Archaea</taxon>
        <taxon>Thermoproteota</taxon>
        <taxon>Thermoprotei</taxon>
        <taxon>Sulfolobales</taxon>
        <taxon>Sulfolobaceae</taxon>
        <taxon>Metallosphaera</taxon>
    </lineage>
</organism>
<dbReference type="EMBL" id="CP029287">
    <property type="protein sequence ID" value="AWS00752.1"/>
    <property type="molecule type" value="Genomic_DNA"/>
</dbReference>
<reference evidence="1" key="1">
    <citation type="submission" date="2018-05" db="EMBL/GenBank/DDBJ databases">
        <title>Complete Genome Sequences of Extremely Thermoacidophilic, Metal-Mobilizing Type-Strain Members of the Archaeal Family Sulfolobaceae: Acidianus brierleyi DSM-1651T, Acidianus sulfidivorans DSM-18786T, Metallosphaera hakonensis DSM-7519T, and Metallosphaera prunae DSM-10039T.</title>
        <authorList>
            <person name="Counts J.A."/>
            <person name="Kelly R.M."/>
        </authorList>
    </citation>
    <scope>NUCLEOTIDE SEQUENCE [LARGE SCALE GENOMIC DNA]</scope>
    <source>
        <strain evidence="1">HO1-1</strain>
    </source>
</reference>
<name>A0A2U9IXD1_9CREN</name>
<dbReference type="KEGG" id="mhk:DFR87_13000"/>
<accession>A0A2U9IXD1</accession>
<dbReference type="AlphaFoldDB" id="A0A2U9IXD1"/>
<evidence type="ECO:0000313" key="2">
    <source>
        <dbReference type="Proteomes" id="UP000247586"/>
    </source>
</evidence>
<sequence length="116" mass="13424">MDIVRSILKDNFDYFMRQIKSETSFRKIHEILTTILDNAEALDTSKAKNLLSNQIPRAYVIIEYQNVRGQIYNDLRDLLIEMINDLLSAKEQNVKTLIRKARLLLDSLAVIAKEVG</sequence>